<keyword evidence="2" id="KW-1185">Reference proteome</keyword>
<organism evidence="1 2">
    <name type="scientific">Oedothorax gibbosus</name>
    <dbReference type="NCBI Taxonomy" id="931172"/>
    <lineage>
        <taxon>Eukaryota</taxon>
        <taxon>Metazoa</taxon>
        <taxon>Ecdysozoa</taxon>
        <taxon>Arthropoda</taxon>
        <taxon>Chelicerata</taxon>
        <taxon>Arachnida</taxon>
        <taxon>Araneae</taxon>
        <taxon>Araneomorphae</taxon>
        <taxon>Entelegynae</taxon>
        <taxon>Araneoidea</taxon>
        <taxon>Linyphiidae</taxon>
        <taxon>Erigoninae</taxon>
        <taxon>Oedothorax</taxon>
    </lineage>
</organism>
<reference evidence="1 2" key="1">
    <citation type="journal article" date="2022" name="Nat. Ecol. Evol.">
        <title>A masculinizing supergene underlies an exaggerated male reproductive morph in a spider.</title>
        <authorList>
            <person name="Hendrickx F."/>
            <person name="De Corte Z."/>
            <person name="Sonet G."/>
            <person name="Van Belleghem S.M."/>
            <person name="Kostlbacher S."/>
            <person name="Vangestel C."/>
        </authorList>
    </citation>
    <scope>NUCLEOTIDE SEQUENCE [LARGE SCALE GENOMIC DNA]</scope>
    <source>
        <strain evidence="1">W744_W776</strain>
    </source>
</reference>
<protein>
    <submittedName>
        <fullName evidence="1">Uncharacterized protein</fullName>
    </submittedName>
</protein>
<accession>A0AAV6VC07</accession>
<sequence length="179" mass="19645">MLQLTDTLSDSDAPSPLPSPIFARCSPARGTVARKCREFYLKRLERTASMQKRWSICEVPDELGIESGPDGGVETPELVVGDNAEFEGGYPLRKCRSSFDIAMDSLRKEIVSWQISFVLAAPPPGIISIQSAQSVAAQHIHNSLNVCLVASSTSNETEKGVLRSNKDTSDLWHFLISHE</sequence>
<dbReference type="EMBL" id="JAFNEN010000127">
    <property type="protein sequence ID" value="KAG8193188.1"/>
    <property type="molecule type" value="Genomic_DNA"/>
</dbReference>
<dbReference type="Proteomes" id="UP000827092">
    <property type="component" value="Unassembled WGS sequence"/>
</dbReference>
<evidence type="ECO:0000313" key="1">
    <source>
        <dbReference type="EMBL" id="KAG8193188.1"/>
    </source>
</evidence>
<comment type="caution">
    <text evidence="1">The sequence shown here is derived from an EMBL/GenBank/DDBJ whole genome shotgun (WGS) entry which is preliminary data.</text>
</comment>
<dbReference type="AlphaFoldDB" id="A0AAV6VC07"/>
<proteinExistence type="predicted"/>
<name>A0AAV6VC07_9ARAC</name>
<gene>
    <name evidence="1" type="ORF">JTE90_005538</name>
</gene>
<evidence type="ECO:0000313" key="2">
    <source>
        <dbReference type="Proteomes" id="UP000827092"/>
    </source>
</evidence>